<evidence type="ECO:0000313" key="1">
    <source>
        <dbReference type="EMBL" id="MXR22145.1"/>
    </source>
</evidence>
<organism evidence="1 2">
    <name type="scientific">Halobacterium bonnevillei</name>
    <dbReference type="NCBI Taxonomy" id="2692200"/>
    <lineage>
        <taxon>Archaea</taxon>
        <taxon>Methanobacteriati</taxon>
        <taxon>Methanobacteriota</taxon>
        <taxon>Stenosarchaea group</taxon>
        <taxon>Halobacteria</taxon>
        <taxon>Halobacteriales</taxon>
        <taxon>Halobacteriaceae</taxon>
        <taxon>Halobacterium</taxon>
    </lineage>
</organism>
<dbReference type="AlphaFoldDB" id="A0A6B0SKF5"/>
<accession>A0A6B0SKF5</accession>
<dbReference type="SUPFAM" id="SSF53187">
    <property type="entry name" value="Zn-dependent exopeptidases"/>
    <property type="match status" value="1"/>
</dbReference>
<gene>
    <name evidence="1" type="ORF">GRX66_16680</name>
</gene>
<evidence type="ECO:0000313" key="2">
    <source>
        <dbReference type="Proteomes" id="UP000471521"/>
    </source>
</evidence>
<keyword evidence="1" id="KW-0378">Hydrolase</keyword>
<sequence length="105" mass="10776">DRTDVGAVEAIDGVSWTIDQDLPPMACDDPEFADRVLDAAGAVQAGAGAHVAKPHATDAGWLADAGVTCVVCGPAEPGEAHTASESVSLDLLARCRSVYERLTNS</sequence>
<dbReference type="Gene3D" id="3.40.630.10">
    <property type="entry name" value="Zn peptidases"/>
    <property type="match status" value="1"/>
</dbReference>
<comment type="caution">
    <text evidence="1">The sequence shown here is derived from an EMBL/GenBank/DDBJ whole genome shotgun (WGS) entry which is preliminary data.</text>
</comment>
<keyword evidence="2" id="KW-1185">Reference proteome</keyword>
<dbReference type="Proteomes" id="UP000471521">
    <property type="component" value="Unassembled WGS sequence"/>
</dbReference>
<dbReference type="EMBL" id="WUUU01000208">
    <property type="protein sequence ID" value="MXR22145.1"/>
    <property type="molecule type" value="Genomic_DNA"/>
</dbReference>
<protein>
    <submittedName>
        <fullName evidence="1">M20/M25/M40 family metallo-hydrolase</fullName>
    </submittedName>
</protein>
<name>A0A6B0SKF5_9EURY</name>
<dbReference type="RefSeq" id="WP_159527529.1">
    <property type="nucleotide sequence ID" value="NZ_WUUU01000208.1"/>
</dbReference>
<feature type="non-terminal residue" evidence="1">
    <location>
        <position position="1"/>
    </location>
</feature>
<dbReference type="InterPro" id="IPR002933">
    <property type="entry name" value="Peptidase_M20"/>
</dbReference>
<dbReference type="Pfam" id="PF01546">
    <property type="entry name" value="Peptidase_M20"/>
    <property type="match status" value="1"/>
</dbReference>
<proteinExistence type="predicted"/>
<reference evidence="1 2" key="1">
    <citation type="submission" date="2019-12" db="EMBL/GenBank/DDBJ databases">
        <title>Isolation and characterization of three novel carbon monoxide-oxidizing members of Halobacteria from salione crusts and soils.</title>
        <authorList>
            <person name="Myers M.R."/>
            <person name="King G.M."/>
        </authorList>
    </citation>
    <scope>NUCLEOTIDE SEQUENCE [LARGE SCALE GENOMIC DNA]</scope>
    <source>
        <strain evidence="1 2">PCN9</strain>
    </source>
</reference>
<dbReference type="GO" id="GO:0016787">
    <property type="term" value="F:hydrolase activity"/>
    <property type="evidence" value="ECO:0007669"/>
    <property type="project" value="UniProtKB-KW"/>
</dbReference>
<dbReference type="OrthoDB" id="133929at2157"/>